<keyword evidence="2" id="KW-0732">Signal</keyword>
<evidence type="ECO:0000313" key="3">
    <source>
        <dbReference type="EMBL" id="KXT05474.1"/>
    </source>
</evidence>
<feature type="signal peptide" evidence="2">
    <location>
        <begin position="1"/>
        <end position="21"/>
    </location>
</feature>
<dbReference type="AlphaFoldDB" id="A0A139HSK2"/>
<evidence type="ECO:0000313" key="4">
    <source>
        <dbReference type="Proteomes" id="UP000070133"/>
    </source>
</evidence>
<evidence type="ECO:0000256" key="1">
    <source>
        <dbReference type="SAM" id="MobiDB-lite"/>
    </source>
</evidence>
<dbReference type="OrthoDB" id="1924260at2759"/>
<feature type="chain" id="PRO_5007806970" evidence="2">
    <location>
        <begin position="22"/>
        <end position="303"/>
    </location>
</feature>
<gene>
    <name evidence="3" type="ORF">AC578_11037</name>
</gene>
<protein>
    <submittedName>
        <fullName evidence="3">Uncharacterized protein</fullName>
    </submittedName>
</protein>
<keyword evidence="4" id="KW-1185">Reference proteome</keyword>
<sequence length="303" mass="33589">MPSILKLFTLLLTTLTTTALASPESADICFFQHGNDNCDREGQVHWCCEGKRAAGQCCRNDAGPAYCEHIGVFGLDRDNVANFYNKQECSGGLFDDITPVRDGARVCTYNFDSYEENAGFVERFAQRKCSSFWTWRTADVVEEGMSSSVKAHEDYQRPDFPPSPESEPDRYPDMPEPGRPANRPMPAIQMRPAGPGGKGKSGKQPVTARGVAPAPPSSNVTSCVGPTILGYTDDKGKQREVRFKESEIEIVKKALETKDWKTLAKIPDSGRPVPGTPEFARQEKEKIMEMDAKRARQNRTGKL</sequence>
<accession>A0A139HSK2</accession>
<comment type="caution">
    <text evidence="3">The sequence shown here is derived from an EMBL/GenBank/DDBJ whole genome shotgun (WGS) entry which is preliminary data.</text>
</comment>
<name>A0A139HSK2_9PEZI</name>
<reference evidence="3 4" key="1">
    <citation type="submission" date="2015-07" db="EMBL/GenBank/DDBJ databases">
        <title>Comparative genomics of the Sigatoka disease complex on banana suggests a link between parallel evolutionary changes in Pseudocercospora fijiensis and Pseudocercospora eumusae and increased virulence on the banana host.</title>
        <authorList>
            <person name="Chang T.-C."/>
            <person name="Salvucci A."/>
            <person name="Crous P.W."/>
            <person name="Stergiopoulos I."/>
        </authorList>
    </citation>
    <scope>NUCLEOTIDE SEQUENCE [LARGE SCALE GENOMIC DNA]</scope>
    <source>
        <strain evidence="3 4">CBS 114824</strain>
    </source>
</reference>
<proteinExistence type="predicted"/>
<dbReference type="EMBL" id="LFZN01000013">
    <property type="protein sequence ID" value="KXT05474.1"/>
    <property type="molecule type" value="Genomic_DNA"/>
</dbReference>
<organism evidence="3 4">
    <name type="scientific">Pseudocercospora eumusae</name>
    <dbReference type="NCBI Taxonomy" id="321146"/>
    <lineage>
        <taxon>Eukaryota</taxon>
        <taxon>Fungi</taxon>
        <taxon>Dikarya</taxon>
        <taxon>Ascomycota</taxon>
        <taxon>Pezizomycotina</taxon>
        <taxon>Dothideomycetes</taxon>
        <taxon>Dothideomycetidae</taxon>
        <taxon>Mycosphaerellales</taxon>
        <taxon>Mycosphaerellaceae</taxon>
        <taxon>Pseudocercospora</taxon>
    </lineage>
</organism>
<dbReference type="Proteomes" id="UP000070133">
    <property type="component" value="Unassembled WGS sequence"/>
</dbReference>
<evidence type="ECO:0000256" key="2">
    <source>
        <dbReference type="SAM" id="SignalP"/>
    </source>
</evidence>
<feature type="region of interest" description="Disordered" evidence="1">
    <location>
        <begin position="147"/>
        <end position="219"/>
    </location>
</feature>